<protein>
    <recommendedName>
        <fullName evidence="2">HNH nuclease domain-containing protein</fullName>
    </recommendedName>
</protein>
<dbReference type="CDD" id="cd00085">
    <property type="entry name" value="HNHc"/>
    <property type="match status" value="1"/>
</dbReference>
<dbReference type="Proteomes" id="UP000199065">
    <property type="component" value="Unassembled WGS sequence"/>
</dbReference>
<dbReference type="SMART" id="SM00507">
    <property type="entry name" value="HNHc"/>
    <property type="match status" value="1"/>
</dbReference>
<name>A0A1I2SG02_9CORY</name>
<dbReference type="RefSeq" id="WP_092285156.1">
    <property type="nucleotide sequence ID" value="NZ_FOPJ01000005.1"/>
</dbReference>
<gene>
    <name evidence="3" type="ORF">SAMN05660282_01053</name>
</gene>
<dbReference type="AlphaFoldDB" id="A0A1I2SG02"/>
<sequence length="390" mass="43518">MSNYFTVSTDSPRARAFRDLVRATLGFWRGLQLREEQDRDLEIRSLSSDTGLSRGVIVSNLNAVARLNSLPTLDAHNNEHNLLDLPRLIAIDLALVGTDEKLIPEVDQRLTEFLTPTRPNQVLPSAERIKRHIHNIIAMLDPEISPTPPPELSDSVTVRNHPDGSANFSLNMNGEQAHEIQSVVAKHAEKTGTTHAEALLGLVHGDTPPTVVLNLYRAKDVDNAPVFCHPVGWLDDDTAEKLLKRVTKVRDLDEVKQENNPAYSASESQRVYLNGRDGTCRWPGCTINALHTQKDHRINHADGGPTHVDNLACLCTHHHNIKTDTRAFYVLDPHSGEAAFLFSDGTWAWSSAEGPLGHGAKRWVQTFAQHRTTREKRARDAKRDKSTPNF</sequence>
<reference evidence="3 4" key="1">
    <citation type="submission" date="2016-10" db="EMBL/GenBank/DDBJ databases">
        <authorList>
            <person name="de Groot N.N."/>
        </authorList>
    </citation>
    <scope>NUCLEOTIDE SEQUENCE [LARGE SCALE GENOMIC DNA]</scope>
    <source>
        <strain>J11</strain>
        <strain evidence="4">PG 39</strain>
    </source>
</reference>
<feature type="compositionally biased region" description="Basic and acidic residues" evidence="1">
    <location>
        <begin position="375"/>
        <end position="390"/>
    </location>
</feature>
<organism evidence="3 4">
    <name type="scientific">Corynebacterium spheniscorum</name>
    <dbReference type="NCBI Taxonomy" id="185761"/>
    <lineage>
        <taxon>Bacteria</taxon>
        <taxon>Bacillati</taxon>
        <taxon>Actinomycetota</taxon>
        <taxon>Actinomycetes</taxon>
        <taxon>Mycobacteriales</taxon>
        <taxon>Corynebacteriaceae</taxon>
        <taxon>Corynebacterium</taxon>
    </lineage>
</organism>
<dbReference type="InterPro" id="IPR003615">
    <property type="entry name" value="HNH_nuc"/>
</dbReference>
<feature type="region of interest" description="Disordered" evidence="1">
    <location>
        <begin position="371"/>
        <end position="390"/>
    </location>
</feature>
<dbReference type="EMBL" id="FOPJ01000005">
    <property type="protein sequence ID" value="SFG49837.1"/>
    <property type="molecule type" value="Genomic_DNA"/>
</dbReference>
<evidence type="ECO:0000313" key="4">
    <source>
        <dbReference type="Proteomes" id="UP000199065"/>
    </source>
</evidence>
<dbReference type="STRING" id="185761.SAMN05660282_01053"/>
<keyword evidence="4" id="KW-1185">Reference proteome</keyword>
<evidence type="ECO:0000313" key="3">
    <source>
        <dbReference type="EMBL" id="SFG49837.1"/>
    </source>
</evidence>
<proteinExistence type="predicted"/>
<accession>A0A1I2SG02</accession>
<dbReference type="Gene3D" id="1.10.30.50">
    <property type="match status" value="1"/>
</dbReference>
<dbReference type="OrthoDB" id="4413566at2"/>
<feature type="domain" description="HNH nuclease" evidence="2">
    <location>
        <begin position="268"/>
        <end position="320"/>
    </location>
</feature>
<evidence type="ECO:0000256" key="1">
    <source>
        <dbReference type="SAM" id="MobiDB-lite"/>
    </source>
</evidence>
<evidence type="ECO:0000259" key="2">
    <source>
        <dbReference type="SMART" id="SM00507"/>
    </source>
</evidence>